<feature type="transmembrane region" description="Helical" evidence="6">
    <location>
        <begin position="12"/>
        <end position="33"/>
    </location>
</feature>
<keyword evidence="2" id="KW-1003">Cell membrane</keyword>
<name>J9FXX9_9ZZZZ</name>
<dbReference type="EMBL" id="AMCI01007691">
    <property type="protein sequence ID" value="EJW92209.1"/>
    <property type="molecule type" value="Genomic_DNA"/>
</dbReference>
<evidence type="ECO:0000256" key="4">
    <source>
        <dbReference type="ARBA" id="ARBA00022989"/>
    </source>
</evidence>
<feature type="non-terminal residue" evidence="7">
    <location>
        <position position="128"/>
    </location>
</feature>
<reference evidence="7" key="1">
    <citation type="journal article" date="2012" name="PLoS ONE">
        <title>Gene sets for utilization of primary and secondary nutrition supplies in the distal gut of endangered iberian lynx.</title>
        <authorList>
            <person name="Alcaide M."/>
            <person name="Messina E."/>
            <person name="Richter M."/>
            <person name="Bargiela R."/>
            <person name="Peplies J."/>
            <person name="Huws S.A."/>
            <person name="Newbold C.J."/>
            <person name="Golyshin P.N."/>
            <person name="Simon M.A."/>
            <person name="Lopez G."/>
            <person name="Yakimov M.M."/>
            <person name="Ferrer M."/>
        </authorList>
    </citation>
    <scope>NUCLEOTIDE SEQUENCE</scope>
</reference>
<evidence type="ECO:0000256" key="3">
    <source>
        <dbReference type="ARBA" id="ARBA00022692"/>
    </source>
</evidence>
<evidence type="ECO:0000256" key="6">
    <source>
        <dbReference type="SAM" id="Phobius"/>
    </source>
</evidence>
<protein>
    <submittedName>
        <fullName evidence="7">Ribose ABC transporter, permease protein</fullName>
    </submittedName>
</protein>
<dbReference type="AlphaFoldDB" id="J9FXX9"/>
<sequence length="128" mass="13790">MSKEFRQYNTLLSLLDFSYYDLLMAIGVTFPLITGGVDLSIGTGMVCYALIGGTLVRGHGMPVAVAMLICVLLGVLIGTLNGVLIGVMNLPPFLATLCTCMITRGAGSLCQRYTLAKLYTGRWMVPLY</sequence>
<dbReference type="Pfam" id="PF02653">
    <property type="entry name" value="BPD_transp_2"/>
    <property type="match status" value="1"/>
</dbReference>
<keyword evidence="5 6" id="KW-0472">Membrane</keyword>
<dbReference type="GO" id="GO:0005886">
    <property type="term" value="C:plasma membrane"/>
    <property type="evidence" value="ECO:0007669"/>
    <property type="project" value="UniProtKB-SubCell"/>
</dbReference>
<accession>J9FXX9</accession>
<keyword evidence="3 6" id="KW-0812">Transmembrane</keyword>
<dbReference type="PANTHER" id="PTHR32196">
    <property type="entry name" value="ABC TRANSPORTER PERMEASE PROTEIN YPHD-RELATED-RELATED"/>
    <property type="match status" value="1"/>
</dbReference>
<keyword evidence="4 6" id="KW-1133">Transmembrane helix</keyword>
<gene>
    <name evidence="7" type="ORF">EVA_19684</name>
</gene>
<proteinExistence type="predicted"/>
<evidence type="ECO:0000313" key="7">
    <source>
        <dbReference type="EMBL" id="EJW92209.1"/>
    </source>
</evidence>
<comment type="subcellular location">
    <subcellularLocation>
        <location evidence="1">Cell membrane</location>
        <topology evidence="1">Multi-pass membrane protein</topology>
    </subcellularLocation>
</comment>
<evidence type="ECO:0000256" key="5">
    <source>
        <dbReference type="ARBA" id="ARBA00023136"/>
    </source>
</evidence>
<organism evidence="7">
    <name type="scientific">gut metagenome</name>
    <dbReference type="NCBI Taxonomy" id="749906"/>
    <lineage>
        <taxon>unclassified sequences</taxon>
        <taxon>metagenomes</taxon>
        <taxon>organismal metagenomes</taxon>
    </lineage>
</organism>
<evidence type="ECO:0000256" key="2">
    <source>
        <dbReference type="ARBA" id="ARBA00022475"/>
    </source>
</evidence>
<feature type="transmembrane region" description="Helical" evidence="6">
    <location>
        <begin position="39"/>
        <end position="56"/>
    </location>
</feature>
<comment type="caution">
    <text evidence="7">The sequence shown here is derived from an EMBL/GenBank/DDBJ whole genome shotgun (WGS) entry which is preliminary data.</text>
</comment>
<dbReference type="GO" id="GO:0022857">
    <property type="term" value="F:transmembrane transporter activity"/>
    <property type="evidence" value="ECO:0007669"/>
    <property type="project" value="InterPro"/>
</dbReference>
<feature type="transmembrane region" description="Helical" evidence="6">
    <location>
        <begin position="63"/>
        <end position="87"/>
    </location>
</feature>
<evidence type="ECO:0000256" key="1">
    <source>
        <dbReference type="ARBA" id="ARBA00004651"/>
    </source>
</evidence>
<dbReference type="InterPro" id="IPR001851">
    <property type="entry name" value="ABC_transp_permease"/>
</dbReference>